<dbReference type="AlphaFoldDB" id="A0ABD1Q2R7"/>
<gene>
    <name evidence="1" type="ORF">Adt_38609</name>
</gene>
<evidence type="ECO:0000313" key="2">
    <source>
        <dbReference type="Proteomes" id="UP001604336"/>
    </source>
</evidence>
<name>A0ABD1Q2R7_9LAMI</name>
<accession>A0ABD1Q2R7</accession>
<organism evidence="1 2">
    <name type="scientific">Abeliophyllum distichum</name>
    <dbReference type="NCBI Taxonomy" id="126358"/>
    <lineage>
        <taxon>Eukaryota</taxon>
        <taxon>Viridiplantae</taxon>
        <taxon>Streptophyta</taxon>
        <taxon>Embryophyta</taxon>
        <taxon>Tracheophyta</taxon>
        <taxon>Spermatophyta</taxon>
        <taxon>Magnoliopsida</taxon>
        <taxon>eudicotyledons</taxon>
        <taxon>Gunneridae</taxon>
        <taxon>Pentapetalae</taxon>
        <taxon>asterids</taxon>
        <taxon>lamiids</taxon>
        <taxon>Lamiales</taxon>
        <taxon>Oleaceae</taxon>
        <taxon>Forsythieae</taxon>
        <taxon>Abeliophyllum</taxon>
    </lineage>
</organism>
<comment type="caution">
    <text evidence="1">The sequence shown here is derived from an EMBL/GenBank/DDBJ whole genome shotgun (WGS) entry which is preliminary data.</text>
</comment>
<dbReference type="Proteomes" id="UP001604336">
    <property type="component" value="Unassembled WGS sequence"/>
</dbReference>
<dbReference type="EMBL" id="JBFOLK010000012">
    <property type="protein sequence ID" value="KAL2470473.1"/>
    <property type="molecule type" value="Genomic_DNA"/>
</dbReference>
<evidence type="ECO:0000313" key="1">
    <source>
        <dbReference type="EMBL" id="KAL2470473.1"/>
    </source>
</evidence>
<reference evidence="2" key="1">
    <citation type="submission" date="2024-07" db="EMBL/GenBank/DDBJ databases">
        <title>Two chromosome-level genome assemblies of Korean endemic species Abeliophyllum distichum and Forsythia ovata (Oleaceae).</title>
        <authorList>
            <person name="Jang H."/>
        </authorList>
    </citation>
    <scope>NUCLEOTIDE SEQUENCE [LARGE SCALE GENOMIC DNA]</scope>
</reference>
<dbReference type="PANTHER" id="PTHR33240:SF15">
    <property type="entry name" value="GAG-PRO-LIKE PROTEIN"/>
    <property type="match status" value="1"/>
</dbReference>
<protein>
    <submittedName>
        <fullName evidence="1">Uncharacterized protein</fullName>
    </submittedName>
</protein>
<sequence length="268" mass="30253">MKKVISQLSNIPCGLADALNLSFDDRMALIALLIDPEAYQGKVLEPILSTTYQDCMATITFNDDDLQLGSRLHNRPLYGFNQKGQRAIGMIRLKLQTGELNSSTLFHVIDAKTSYELFLGRVWLHETGVVSSIWHQCFKYSRDGEVKSVVAESKPFLKEESYFADAKFYSEDEDFYSAGLSTAGFDIEEDTNNDQRLIVVLPHQLMTDGRVPSDSGRSFIAQSKYELGYDPGLPRKIKVKKVSSNPIMIQIYEAVEDKLKESRPSVFD</sequence>
<dbReference type="PANTHER" id="PTHR33240">
    <property type="entry name" value="OS08G0508500 PROTEIN"/>
    <property type="match status" value="1"/>
</dbReference>
<proteinExistence type="predicted"/>
<keyword evidence="2" id="KW-1185">Reference proteome</keyword>